<dbReference type="AlphaFoldDB" id="A0AAV2DC57"/>
<sequence length="117" mass="13579">MSSNAQFPSDARPELPEPSLATYARETDCSQVLPPIESWKSLEKSPSPSFRRSSHNRIYMQHRPVHKKRGFRGGGFVDPDGFVSRRRKWVRSSRYNERSSLIMVGRSWIFDLLLLVE</sequence>
<feature type="region of interest" description="Disordered" evidence="1">
    <location>
        <begin position="1"/>
        <end position="20"/>
    </location>
</feature>
<dbReference type="Proteomes" id="UP001497516">
    <property type="component" value="Chromosome 2"/>
</dbReference>
<reference evidence="2 3" key="1">
    <citation type="submission" date="2024-04" db="EMBL/GenBank/DDBJ databases">
        <authorList>
            <person name="Fracassetti M."/>
        </authorList>
    </citation>
    <scope>NUCLEOTIDE SEQUENCE [LARGE SCALE GENOMIC DNA]</scope>
</reference>
<keyword evidence="3" id="KW-1185">Reference proteome</keyword>
<proteinExistence type="predicted"/>
<name>A0AAV2DC57_9ROSI</name>
<gene>
    <name evidence="2" type="ORF">LTRI10_LOCUS12883</name>
</gene>
<dbReference type="EMBL" id="OZ034815">
    <property type="protein sequence ID" value="CAL1370783.1"/>
    <property type="molecule type" value="Genomic_DNA"/>
</dbReference>
<evidence type="ECO:0000313" key="2">
    <source>
        <dbReference type="EMBL" id="CAL1370783.1"/>
    </source>
</evidence>
<protein>
    <submittedName>
        <fullName evidence="2">Uncharacterized protein</fullName>
    </submittedName>
</protein>
<evidence type="ECO:0000256" key="1">
    <source>
        <dbReference type="SAM" id="MobiDB-lite"/>
    </source>
</evidence>
<organism evidence="2 3">
    <name type="scientific">Linum trigynum</name>
    <dbReference type="NCBI Taxonomy" id="586398"/>
    <lineage>
        <taxon>Eukaryota</taxon>
        <taxon>Viridiplantae</taxon>
        <taxon>Streptophyta</taxon>
        <taxon>Embryophyta</taxon>
        <taxon>Tracheophyta</taxon>
        <taxon>Spermatophyta</taxon>
        <taxon>Magnoliopsida</taxon>
        <taxon>eudicotyledons</taxon>
        <taxon>Gunneridae</taxon>
        <taxon>Pentapetalae</taxon>
        <taxon>rosids</taxon>
        <taxon>fabids</taxon>
        <taxon>Malpighiales</taxon>
        <taxon>Linaceae</taxon>
        <taxon>Linum</taxon>
    </lineage>
</organism>
<evidence type="ECO:0000313" key="3">
    <source>
        <dbReference type="Proteomes" id="UP001497516"/>
    </source>
</evidence>
<accession>A0AAV2DC57</accession>